<evidence type="ECO:0000256" key="1">
    <source>
        <dbReference type="ARBA" id="ARBA00001961"/>
    </source>
</evidence>
<keyword evidence="11" id="KW-0408">Iron</keyword>
<dbReference type="PANTHER" id="PTHR10869:SF244">
    <property type="entry name" value="PROLYL 4-HYDROXYLASE SUBUNIT ALPHA-2"/>
    <property type="match status" value="1"/>
</dbReference>
<dbReference type="PROSITE" id="PS51471">
    <property type="entry name" value="FE2OG_OXY"/>
    <property type="match status" value="1"/>
</dbReference>
<dbReference type="SMART" id="SM00702">
    <property type="entry name" value="P4Hc"/>
    <property type="match status" value="1"/>
</dbReference>
<gene>
    <name evidence="14" type="ORF">NEMVEDRAFT_v1g240032</name>
</gene>
<comment type="similarity">
    <text evidence="4">Belongs to the P4HA family.</text>
</comment>
<keyword evidence="7" id="KW-0256">Endoplasmic reticulum</keyword>
<evidence type="ECO:0000256" key="6">
    <source>
        <dbReference type="ARBA" id="ARBA00022723"/>
    </source>
</evidence>
<evidence type="ECO:0000256" key="4">
    <source>
        <dbReference type="ARBA" id="ARBA00006511"/>
    </source>
</evidence>
<dbReference type="InParanoid" id="A7RQV7"/>
<dbReference type="InterPro" id="IPR045054">
    <property type="entry name" value="P4HA-like"/>
</dbReference>
<dbReference type="Pfam" id="PF13640">
    <property type="entry name" value="2OG-FeII_Oxy_3"/>
    <property type="match status" value="1"/>
</dbReference>
<comment type="cofactor">
    <cofactor evidence="1">
        <name>L-ascorbate</name>
        <dbReference type="ChEBI" id="CHEBI:38290"/>
    </cofactor>
</comment>
<evidence type="ECO:0000259" key="13">
    <source>
        <dbReference type="PROSITE" id="PS51471"/>
    </source>
</evidence>
<dbReference type="InterPro" id="IPR006620">
    <property type="entry name" value="Pro_4_hyd_alph"/>
</dbReference>
<evidence type="ECO:0000256" key="10">
    <source>
        <dbReference type="ARBA" id="ARBA00023002"/>
    </source>
</evidence>
<protein>
    <recommendedName>
        <fullName evidence="5">procollagen-proline 4-dioxygenase</fullName>
        <ecNumber evidence="5">1.14.11.2</ecNumber>
    </recommendedName>
</protein>
<evidence type="ECO:0000256" key="12">
    <source>
        <dbReference type="ARBA" id="ARBA00023180"/>
    </source>
</evidence>
<dbReference type="SUPFAM" id="SSF48452">
    <property type="entry name" value="TPR-like"/>
    <property type="match status" value="1"/>
</dbReference>
<evidence type="ECO:0000256" key="8">
    <source>
        <dbReference type="ARBA" id="ARBA00022896"/>
    </source>
</evidence>
<evidence type="ECO:0000256" key="2">
    <source>
        <dbReference type="ARBA" id="ARBA00002035"/>
    </source>
</evidence>
<dbReference type="Pfam" id="PF08336">
    <property type="entry name" value="P4Ha_N"/>
    <property type="match status" value="1"/>
</dbReference>
<dbReference type="GO" id="GO:0004656">
    <property type="term" value="F:procollagen-proline 4-dioxygenase activity"/>
    <property type="evidence" value="ECO:0000318"/>
    <property type="project" value="GO_Central"/>
</dbReference>
<keyword evidence="12" id="KW-0325">Glycoprotein</keyword>
<evidence type="ECO:0000256" key="11">
    <source>
        <dbReference type="ARBA" id="ARBA00023004"/>
    </source>
</evidence>
<dbReference type="eggNOG" id="KOG1591">
    <property type="taxonomic scope" value="Eukaryota"/>
</dbReference>
<dbReference type="GO" id="GO:0031418">
    <property type="term" value="F:L-ascorbic acid binding"/>
    <property type="evidence" value="ECO:0007669"/>
    <property type="project" value="UniProtKB-KW"/>
</dbReference>
<dbReference type="InterPro" id="IPR013547">
    <property type="entry name" value="P4H_N"/>
</dbReference>
<dbReference type="Gene3D" id="2.60.120.620">
    <property type="entry name" value="q2cbj1_9rhob like domain"/>
    <property type="match status" value="1"/>
</dbReference>
<dbReference type="InterPro" id="IPR044862">
    <property type="entry name" value="Pro_4_hyd_alph_FE2OG_OXY"/>
</dbReference>
<keyword evidence="10" id="KW-0560">Oxidoreductase</keyword>
<dbReference type="Gene3D" id="6.10.140.1460">
    <property type="match status" value="1"/>
</dbReference>
<evidence type="ECO:0000256" key="3">
    <source>
        <dbReference type="ARBA" id="ARBA00004319"/>
    </source>
</evidence>
<dbReference type="STRING" id="45351.A7RQV7"/>
<keyword evidence="6" id="KW-0479">Metal-binding</keyword>
<comment type="function">
    <text evidence="2">Catalyzes the post-translational formation of 4-hydroxyproline in -Xaa-Pro-Gly- sequences in collagens and other proteins.</text>
</comment>
<dbReference type="Proteomes" id="UP000001593">
    <property type="component" value="Unassembled WGS sequence"/>
</dbReference>
<evidence type="ECO:0000313" key="15">
    <source>
        <dbReference type="Proteomes" id="UP000001593"/>
    </source>
</evidence>
<dbReference type="InterPro" id="IPR011990">
    <property type="entry name" value="TPR-like_helical_dom_sf"/>
</dbReference>
<dbReference type="AlphaFoldDB" id="A7RQV7"/>
<dbReference type="PANTHER" id="PTHR10869">
    <property type="entry name" value="PROLYL 4-HYDROXYLASE ALPHA SUBUNIT"/>
    <property type="match status" value="1"/>
</dbReference>
<dbReference type="Gene3D" id="1.25.40.10">
    <property type="entry name" value="Tetratricopeptide repeat domain"/>
    <property type="match status" value="1"/>
</dbReference>
<evidence type="ECO:0000256" key="7">
    <source>
        <dbReference type="ARBA" id="ARBA00022824"/>
    </source>
</evidence>
<evidence type="ECO:0000256" key="9">
    <source>
        <dbReference type="ARBA" id="ARBA00022964"/>
    </source>
</evidence>
<keyword evidence="9" id="KW-0223">Dioxygenase</keyword>
<dbReference type="GO" id="GO:0005506">
    <property type="term" value="F:iron ion binding"/>
    <property type="evidence" value="ECO:0007669"/>
    <property type="project" value="InterPro"/>
</dbReference>
<evidence type="ECO:0000256" key="5">
    <source>
        <dbReference type="ARBA" id="ARBA00012269"/>
    </source>
</evidence>
<proteinExistence type="inferred from homology"/>
<sequence>MAEVYSALSHTQRIRDIELELNDALQDYIEEQETRLAAIKRFATEVKHSVDLSAEGSPGSYIGHPVNMYLMIKRFVNEWPQVEKVVEEQSNSEAFLLDRLASSKSKFPTSEDLTGAITAIKRLQEVYALKPVDFSEGRFGFKPKTGYLLGPKDTYKIGRESYLDGDMVGTAEWMTETLRLMDLGVSNGAQAPRRTDVLDHLAFAEFKNGDGRKALNHTLELIKIDPENTRAKNNLAFFTQEMKRDENPENTRAKNNLAFFTQEMKRDESKFTKKEEEKKNVPSYKWMKSRLSQDVFENFNWHVERDIYKRLCRGEKLPTLNRATVHNPITGHLETAHYRISKNCWLSGREHGEVIDRVERRIAAMTRLNLETAEGFQVQNYGLAGQYDPHFDFSRDLANSSLGSLGTGNRIATVLVWMSQVESGGATVFPYVGARILPQKGDAVFWHNLLRSGDGDFRTRHAGCPVLSGIKWVANKWIHEYGNEFHRPCSLRRDE</sequence>
<dbReference type="FunFam" id="1.25.40.10:FF:001043">
    <property type="entry name" value="Predicted protein"/>
    <property type="match status" value="1"/>
</dbReference>
<evidence type="ECO:0000313" key="14">
    <source>
        <dbReference type="EMBL" id="EDO46235.1"/>
    </source>
</evidence>
<keyword evidence="8" id="KW-0847">Vitamin C</keyword>
<reference evidence="14 15" key="1">
    <citation type="journal article" date="2007" name="Science">
        <title>Sea anemone genome reveals ancestral eumetazoan gene repertoire and genomic organization.</title>
        <authorList>
            <person name="Putnam N.H."/>
            <person name="Srivastava M."/>
            <person name="Hellsten U."/>
            <person name="Dirks B."/>
            <person name="Chapman J."/>
            <person name="Salamov A."/>
            <person name="Terry A."/>
            <person name="Shapiro H."/>
            <person name="Lindquist E."/>
            <person name="Kapitonov V.V."/>
            <person name="Jurka J."/>
            <person name="Genikhovich G."/>
            <person name="Grigoriev I.V."/>
            <person name="Lucas S.M."/>
            <person name="Steele R.E."/>
            <person name="Finnerty J.R."/>
            <person name="Technau U."/>
            <person name="Martindale M.Q."/>
            <person name="Rokhsar D.S."/>
        </authorList>
    </citation>
    <scope>NUCLEOTIDE SEQUENCE [LARGE SCALE GENOMIC DNA]</scope>
    <source>
        <strain evidence="15">CH2 X CH6</strain>
    </source>
</reference>
<comment type="subcellular location">
    <subcellularLocation>
        <location evidence="3">Endoplasmic reticulum lumen</location>
    </subcellularLocation>
</comment>
<dbReference type="GO" id="GO:0005788">
    <property type="term" value="C:endoplasmic reticulum lumen"/>
    <property type="evidence" value="ECO:0007669"/>
    <property type="project" value="UniProtKB-SubCell"/>
</dbReference>
<dbReference type="PhylomeDB" id="A7RQV7"/>
<dbReference type="OMA" id="DAVFWHN"/>
<dbReference type="GO" id="GO:0005783">
    <property type="term" value="C:endoplasmic reticulum"/>
    <property type="evidence" value="ECO:0000318"/>
    <property type="project" value="GO_Central"/>
</dbReference>
<dbReference type="InterPro" id="IPR059068">
    <property type="entry name" value="TPR_P4H"/>
</dbReference>
<keyword evidence="15" id="KW-1185">Reference proteome</keyword>
<name>A7RQV7_NEMVE</name>
<dbReference type="EC" id="1.14.11.2" evidence="5"/>
<organism evidence="14 15">
    <name type="scientific">Nematostella vectensis</name>
    <name type="common">Starlet sea anemone</name>
    <dbReference type="NCBI Taxonomy" id="45351"/>
    <lineage>
        <taxon>Eukaryota</taxon>
        <taxon>Metazoa</taxon>
        <taxon>Cnidaria</taxon>
        <taxon>Anthozoa</taxon>
        <taxon>Hexacorallia</taxon>
        <taxon>Actiniaria</taxon>
        <taxon>Edwardsiidae</taxon>
        <taxon>Nematostella</taxon>
    </lineage>
</organism>
<dbReference type="EMBL" id="DS469529">
    <property type="protein sequence ID" value="EDO46235.1"/>
    <property type="molecule type" value="Genomic_DNA"/>
</dbReference>
<dbReference type="InterPro" id="IPR005123">
    <property type="entry name" value="Oxoglu/Fe-dep_dioxygenase_dom"/>
</dbReference>
<accession>A7RQV7</accession>
<feature type="domain" description="Fe2OG dioxygenase" evidence="13">
    <location>
        <begin position="372"/>
        <end position="480"/>
    </location>
</feature>
<dbReference type="Pfam" id="PF23558">
    <property type="entry name" value="TPR_P4H"/>
    <property type="match status" value="1"/>
</dbReference>
<dbReference type="HOGENOM" id="CLU_024155_1_1_1"/>